<reference evidence="3" key="1">
    <citation type="journal article" date="2017" name="Nat. Microbiol.">
        <title>Global analysis of biosynthetic gene clusters reveals vast potential of secondary metabolite production in Penicillium species.</title>
        <authorList>
            <person name="Nielsen J.C."/>
            <person name="Grijseels S."/>
            <person name="Prigent S."/>
            <person name="Ji B."/>
            <person name="Dainat J."/>
            <person name="Nielsen K.F."/>
            <person name="Frisvad J.C."/>
            <person name="Workman M."/>
            <person name="Nielsen J."/>
        </authorList>
    </citation>
    <scope>NUCLEOTIDE SEQUENCE [LARGE SCALE GENOMIC DNA]</scope>
    <source>
        <strain evidence="3">IBT 13039</strain>
    </source>
</reference>
<dbReference type="InterPro" id="IPR003615">
    <property type="entry name" value="HNH_nuc"/>
</dbReference>
<dbReference type="OMA" id="SQNICII"/>
<name>A0A1V6Z7I0_PENNA</name>
<evidence type="ECO:0000313" key="3">
    <source>
        <dbReference type="Proteomes" id="UP000191691"/>
    </source>
</evidence>
<comment type="caution">
    <text evidence="2">The sequence shown here is derived from an EMBL/GenBank/DDBJ whole genome shotgun (WGS) entry which is preliminary data.</text>
</comment>
<dbReference type="Pfam" id="PF13391">
    <property type="entry name" value="HNH_2"/>
    <property type="match status" value="1"/>
</dbReference>
<accession>A0A1V6Z7I0</accession>
<sequence length="320" mass="36185">MATRVLEAPSHPQFNLRVYQDNGSLLAALILPTDRRDRYILPGMLLRYCSSIFIFPNQNEWAIYTLQRDGTLGTALRHNGRAAVNPGNYIVMDKDKNPITVNLTTNSAPHRVRTRDTDTQSQVQSERDRLQTAFRNTLRERDGCCVISGPPRLTNIKCPFRGLDATHVFPVSMLEEWKRNGYRQYITDARPNSEIGESGLFSAQNGLLLCTDIHTQFDDFQVGIDPDAEYKIIVFGLDLGRIGGTRLRNTAISGADRVSPDLFRWHLRMCLYSNLKANAEPETLWEEDLGEDPMGSILRQPDAAERMEVELFTRLGGLVA</sequence>
<dbReference type="STRING" id="60175.A0A1V6Z7I0"/>
<keyword evidence="3" id="KW-1185">Reference proteome</keyword>
<organism evidence="2 3">
    <name type="scientific">Penicillium nalgiovense</name>
    <dbReference type="NCBI Taxonomy" id="60175"/>
    <lineage>
        <taxon>Eukaryota</taxon>
        <taxon>Fungi</taxon>
        <taxon>Dikarya</taxon>
        <taxon>Ascomycota</taxon>
        <taxon>Pezizomycotina</taxon>
        <taxon>Eurotiomycetes</taxon>
        <taxon>Eurotiomycetidae</taxon>
        <taxon>Eurotiales</taxon>
        <taxon>Aspergillaceae</taxon>
        <taxon>Penicillium</taxon>
    </lineage>
</organism>
<dbReference type="OrthoDB" id="2142759at2759"/>
<dbReference type="Proteomes" id="UP000191691">
    <property type="component" value="Unassembled WGS sequence"/>
</dbReference>
<feature type="domain" description="HNH nuclease" evidence="1">
    <location>
        <begin position="145"/>
        <end position="225"/>
    </location>
</feature>
<protein>
    <recommendedName>
        <fullName evidence="1">HNH nuclease domain-containing protein</fullName>
    </recommendedName>
</protein>
<evidence type="ECO:0000259" key="1">
    <source>
        <dbReference type="Pfam" id="PF13391"/>
    </source>
</evidence>
<dbReference type="AlphaFoldDB" id="A0A1V6Z7I0"/>
<gene>
    <name evidence="2" type="ORF">PENNAL_c0002G04312</name>
</gene>
<proteinExistence type="predicted"/>
<dbReference type="EMBL" id="MOOB01000002">
    <property type="protein sequence ID" value="OQE95458.1"/>
    <property type="molecule type" value="Genomic_DNA"/>
</dbReference>
<evidence type="ECO:0000313" key="2">
    <source>
        <dbReference type="EMBL" id="OQE95458.1"/>
    </source>
</evidence>